<protein>
    <submittedName>
        <fullName evidence="2">Predicted protein</fullName>
    </submittedName>
</protein>
<dbReference type="Proteomes" id="UP000006671">
    <property type="component" value="Unassembled WGS sequence"/>
</dbReference>
<dbReference type="EMBL" id="GG738849">
    <property type="protein sequence ID" value="EFC49073.1"/>
    <property type="molecule type" value="Genomic_DNA"/>
</dbReference>
<evidence type="ECO:0000313" key="3">
    <source>
        <dbReference type="Proteomes" id="UP000006671"/>
    </source>
</evidence>
<name>D2V2J9_NAEGR</name>
<keyword evidence="3" id="KW-1185">Reference proteome</keyword>
<dbReference type="KEGG" id="ngr:NAEGRDRAFT_63024"/>
<gene>
    <name evidence="2" type="ORF">NAEGRDRAFT_63024</name>
</gene>
<dbReference type="OrthoDB" id="10347713at2759"/>
<proteinExistence type="predicted"/>
<feature type="compositionally biased region" description="Polar residues" evidence="1">
    <location>
        <begin position="215"/>
        <end position="241"/>
    </location>
</feature>
<dbReference type="VEuPathDB" id="AmoebaDB:NAEGRDRAFT_63024"/>
<evidence type="ECO:0000256" key="1">
    <source>
        <dbReference type="SAM" id="MobiDB-lite"/>
    </source>
</evidence>
<accession>D2V2J9</accession>
<evidence type="ECO:0000313" key="2">
    <source>
        <dbReference type="EMBL" id="EFC49073.1"/>
    </source>
</evidence>
<sequence>MLRTSTSSSSSSSGASLLSEVGKVDLWTITTIKKHFKLKQFKECIGCIGKQYGTSIDNITLNIRNSQLQEFIISTLIQCYYEIQEYESVHKLFEIPPTSLSQKTLTLYIQFCIKLQLFDKAKELLGNESMKTLPQQERHTLEDYLEREESQMKEAQAITEHQNNFNKLSYMYRNSKFKQSGGAYFAEPQDEDYDDGGYSALPPSTKQVTHKESIPATQSNTSVTQNNQKPSIESQSRSSNSGGLTSLTRYILNFIGKYKVELALQVVSFVLLYWLLK</sequence>
<dbReference type="AlphaFoldDB" id="D2V2J9"/>
<organism evidence="3">
    <name type="scientific">Naegleria gruberi</name>
    <name type="common">Amoeba</name>
    <dbReference type="NCBI Taxonomy" id="5762"/>
    <lineage>
        <taxon>Eukaryota</taxon>
        <taxon>Discoba</taxon>
        <taxon>Heterolobosea</taxon>
        <taxon>Tetramitia</taxon>
        <taxon>Eutetramitia</taxon>
        <taxon>Vahlkampfiidae</taxon>
        <taxon>Naegleria</taxon>
    </lineage>
</organism>
<feature type="region of interest" description="Disordered" evidence="1">
    <location>
        <begin position="194"/>
        <end position="241"/>
    </location>
</feature>
<dbReference type="RefSeq" id="XP_002681817.1">
    <property type="nucleotide sequence ID" value="XM_002681771.1"/>
</dbReference>
<dbReference type="OMA" id="KANEMIF"/>
<dbReference type="GeneID" id="8849932"/>
<reference evidence="2 3" key="1">
    <citation type="journal article" date="2010" name="Cell">
        <title>The genome of Naegleria gruberi illuminates early eukaryotic versatility.</title>
        <authorList>
            <person name="Fritz-Laylin L.K."/>
            <person name="Prochnik S.E."/>
            <person name="Ginger M.L."/>
            <person name="Dacks J.B."/>
            <person name="Carpenter M.L."/>
            <person name="Field M.C."/>
            <person name="Kuo A."/>
            <person name="Paredez A."/>
            <person name="Chapman J."/>
            <person name="Pham J."/>
            <person name="Shu S."/>
            <person name="Neupane R."/>
            <person name="Cipriano M."/>
            <person name="Mancuso J."/>
            <person name="Tu H."/>
            <person name="Salamov A."/>
            <person name="Lindquist E."/>
            <person name="Shapiro H."/>
            <person name="Lucas S."/>
            <person name="Grigoriev I.V."/>
            <person name="Cande W.Z."/>
            <person name="Fulton C."/>
            <person name="Rokhsar D.S."/>
            <person name="Dawson S.C."/>
        </authorList>
    </citation>
    <scope>NUCLEOTIDE SEQUENCE [LARGE SCALE GENOMIC DNA]</scope>
    <source>
        <strain evidence="2 3">NEG-M</strain>
    </source>
</reference>
<dbReference type="InParanoid" id="D2V2J9"/>